<feature type="repeat" description="WD" evidence="8">
    <location>
        <begin position="372"/>
        <end position="388"/>
    </location>
</feature>
<feature type="region of interest" description="Disordered" evidence="10">
    <location>
        <begin position="138"/>
        <end position="158"/>
    </location>
</feature>
<evidence type="ECO:0000256" key="2">
    <source>
        <dbReference type="ARBA" id="ARBA00005434"/>
    </source>
</evidence>
<feature type="region of interest" description="Disordered" evidence="10">
    <location>
        <begin position="42"/>
        <end position="76"/>
    </location>
</feature>
<dbReference type="SUPFAM" id="SSF50978">
    <property type="entry name" value="WD40 repeat-like"/>
    <property type="match status" value="1"/>
</dbReference>
<dbReference type="InterPro" id="IPR050853">
    <property type="entry name" value="WD_repeat_DNA-damage-binding"/>
</dbReference>
<dbReference type="InterPro" id="IPR036322">
    <property type="entry name" value="WD40_repeat_dom_sf"/>
</dbReference>
<dbReference type="InterPro" id="IPR019775">
    <property type="entry name" value="WD40_repeat_CS"/>
</dbReference>
<keyword evidence="4 8" id="KW-0853">WD repeat</keyword>
<evidence type="ECO:0000256" key="1">
    <source>
        <dbReference type="ARBA" id="ARBA00002653"/>
    </source>
</evidence>
<name>A0ABP0DAW8_9PEZI</name>
<keyword evidence="7 9" id="KW-0238">DNA-binding</keyword>
<keyword evidence="12" id="KW-1185">Reference proteome</keyword>
<evidence type="ECO:0000256" key="8">
    <source>
        <dbReference type="PROSITE-ProRule" id="PRU00221"/>
    </source>
</evidence>
<comment type="similarity">
    <text evidence="2 9">Belongs to the WD repeat DDB2/WDR76 family.</text>
</comment>
<sequence>MAPSVDAQGLTAWERRRAENAKANNEILNSISKTSAKVFAAANKSAKPAATKKKPARRIKSEPVQREAHMPTRRSARVAGIEADPETLKRKLDGTDSNVLEYGIGESAREKRIRVGGDLSLNDMQVDGRWQGSLNGLTELSSTGASTRPGVRPGVRTFTKDDIEEPSDKKLKALRQEMNRLELYDKFEVKDLKLTKERIYAMTFHPTEDKPIIFAGDKEGRLGIFDASQEPEVAAKEEDADEDEETESPEPVILGLKPHARTITSIHVLDSDPGSVYTASYDTSIRKLDIQAQKSVEVYAPPDDEQESDMGISCMDFASDSPNLVFFSTLRGTLGRHDLRTPSGKGVNVIWPGLHDNHKIGGFSISPRQPHLVATASLDRTLKVWDLRKIVSQKDEDGVKIDRPFLVGSDPARLSVSHAAWGSGEHIATTSYDDTVRVYDFSTAQKWTPGQTLSEDDMKPVHKISHNNQTGRWVTILKPQWQRHAPNGGIHKFVVGNMNRFVDVYAGATGEQLGQLDGDGITAVPAVAHFHPTHNWVAGGNASGKLTLWM</sequence>
<protein>
    <recommendedName>
        <fullName evidence="3 9">DNA damage-binding protein CMR1</fullName>
    </recommendedName>
</protein>
<evidence type="ECO:0000256" key="4">
    <source>
        <dbReference type="ARBA" id="ARBA00022574"/>
    </source>
</evidence>
<evidence type="ECO:0000256" key="10">
    <source>
        <dbReference type="SAM" id="MobiDB-lite"/>
    </source>
</evidence>
<dbReference type="InterPro" id="IPR001680">
    <property type="entry name" value="WD40_rpt"/>
</dbReference>
<reference evidence="11 12" key="1">
    <citation type="submission" date="2024-01" db="EMBL/GenBank/DDBJ databases">
        <authorList>
            <person name="Allen C."/>
            <person name="Tagirdzhanova G."/>
        </authorList>
    </citation>
    <scope>NUCLEOTIDE SEQUENCE [LARGE SCALE GENOMIC DNA]</scope>
    <source>
        <strain evidence="11 12">CBS 573.63</strain>
    </source>
</reference>
<feature type="compositionally biased region" description="Acidic residues" evidence="10">
    <location>
        <begin position="238"/>
        <end position="248"/>
    </location>
</feature>
<dbReference type="PROSITE" id="PS00678">
    <property type="entry name" value="WD_REPEATS_1"/>
    <property type="match status" value="1"/>
</dbReference>
<dbReference type="EMBL" id="CAWUOM010000010">
    <property type="protein sequence ID" value="CAK7264492.1"/>
    <property type="molecule type" value="Genomic_DNA"/>
</dbReference>
<dbReference type="Pfam" id="PF00400">
    <property type="entry name" value="WD40"/>
    <property type="match status" value="1"/>
</dbReference>
<dbReference type="Proteomes" id="UP001642501">
    <property type="component" value="Unassembled WGS sequence"/>
</dbReference>
<dbReference type="Gene3D" id="2.130.10.10">
    <property type="entry name" value="YVTN repeat-like/Quinoprotein amine dehydrogenase"/>
    <property type="match status" value="1"/>
</dbReference>
<keyword evidence="6 9" id="KW-0227">DNA damage</keyword>
<evidence type="ECO:0000256" key="6">
    <source>
        <dbReference type="ARBA" id="ARBA00022763"/>
    </source>
</evidence>
<evidence type="ECO:0000256" key="9">
    <source>
        <dbReference type="RuleBase" id="RU365004"/>
    </source>
</evidence>
<dbReference type="SMART" id="SM00320">
    <property type="entry name" value="WD40"/>
    <property type="match status" value="5"/>
</dbReference>
<dbReference type="PROSITE" id="PS50082">
    <property type="entry name" value="WD_REPEATS_2"/>
    <property type="match status" value="1"/>
</dbReference>
<dbReference type="PANTHER" id="PTHR14773">
    <property type="entry name" value="WD REPEAT-CONTAINING PROTEIN 76"/>
    <property type="match status" value="1"/>
</dbReference>
<feature type="region of interest" description="Disordered" evidence="10">
    <location>
        <begin position="228"/>
        <end position="249"/>
    </location>
</feature>
<dbReference type="PANTHER" id="PTHR14773:SF0">
    <property type="entry name" value="WD REPEAT-CONTAINING PROTEIN 76"/>
    <property type="match status" value="1"/>
</dbReference>
<comment type="function">
    <text evidence="1 9">DNA-binding protein that binds to both single- and double-stranded DNA. Binds preferentially to UV-damaged DNA. May be involved in DNA-metabolic processes.</text>
</comment>
<feature type="compositionally biased region" description="Basic and acidic residues" evidence="10">
    <location>
        <begin position="59"/>
        <end position="70"/>
    </location>
</feature>
<evidence type="ECO:0000256" key="5">
    <source>
        <dbReference type="ARBA" id="ARBA00022737"/>
    </source>
</evidence>
<keyword evidence="5" id="KW-0677">Repeat</keyword>
<proteinExistence type="inferred from homology"/>
<dbReference type="InterPro" id="IPR015943">
    <property type="entry name" value="WD40/YVTN_repeat-like_dom_sf"/>
</dbReference>
<gene>
    <name evidence="11" type="ORF">SEPCBS57363_001109</name>
</gene>
<evidence type="ECO:0000313" key="12">
    <source>
        <dbReference type="Proteomes" id="UP001642501"/>
    </source>
</evidence>
<evidence type="ECO:0000313" key="11">
    <source>
        <dbReference type="EMBL" id="CAK7264492.1"/>
    </source>
</evidence>
<evidence type="ECO:0000256" key="7">
    <source>
        <dbReference type="ARBA" id="ARBA00023125"/>
    </source>
</evidence>
<evidence type="ECO:0000256" key="3">
    <source>
        <dbReference type="ARBA" id="ARBA00021132"/>
    </source>
</evidence>
<comment type="caution">
    <text evidence="11">The sequence shown here is derived from an EMBL/GenBank/DDBJ whole genome shotgun (WGS) entry which is preliminary data.</text>
</comment>
<organism evidence="11 12">
    <name type="scientific">Sporothrix epigloea</name>
    <dbReference type="NCBI Taxonomy" id="1892477"/>
    <lineage>
        <taxon>Eukaryota</taxon>
        <taxon>Fungi</taxon>
        <taxon>Dikarya</taxon>
        <taxon>Ascomycota</taxon>
        <taxon>Pezizomycotina</taxon>
        <taxon>Sordariomycetes</taxon>
        <taxon>Sordariomycetidae</taxon>
        <taxon>Ophiostomatales</taxon>
        <taxon>Ophiostomataceae</taxon>
        <taxon>Sporothrix</taxon>
    </lineage>
</organism>
<accession>A0ABP0DAW8</accession>